<comment type="caution">
    <text evidence="1">The sequence shown here is derived from an EMBL/GenBank/DDBJ whole genome shotgun (WGS) entry which is preliminary data.</text>
</comment>
<gene>
    <name evidence="1" type="ORF">S01H4_56352</name>
</gene>
<dbReference type="EMBL" id="BART01032644">
    <property type="protein sequence ID" value="GAH13164.1"/>
    <property type="molecule type" value="Genomic_DNA"/>
</dbReference>
<protein>
    <recommendedName>
        <fullName evidence="2">PKD domain-containing protein</fullName>
    </recommendedName>
</protein>
<sequence>MRNLFKINIPVLLLSLVILSISTSAKPESSNASLEEIDLGISVTLKEWYENQSGLTGDDEVFGAYVTLPIENELYIGLASARPAENSGDGAYFAKFDGTQISGIGHFDEQGIHEMIWDGEVIHVAGTDPHDVITGGNNWDTGNHYHYSLDNHTLTKYRDPVNGLVYAFHSWGLWKDGNILYAAVSSHDGSYPSDCISGVTCKGQIFSSNDNGITWEF</sequence>
<feature type="non-terminal residue" evidence="1">
    <location>
        <position position="217"/>
    </location>
</feature>
<dbReference type="AlphaFoldDB" id="X1E7L7"/>
<evidence type="ECO:0008006" key="2">
    <source>
        <dbReference type="Google" id="ProtNLM"/>
    </source>
</evidence>
<organism evidence="1">
    <name type="scientific">marine sediment metagenome</name>
    <dbReference type="NCBI Taxonomy" id="412755"/>
    <lineage>
        <taxon>unclassified sequences</taxon>
        <taxon>metagenomes</taxon>
        <taxon>ecological metagenomes</taxon>
    </lineage>
</organism>
<evidence type="ECO:0000313" key="1">
    <source>
        <dbReference type="EMBL" id="GAH13164.1"/>
    </source>
</evidence>
<reference evidence="1" key="1">
    <citation type="journal article" date="2014" name="Front. Microbiol.">
        <title>High frequency of phylogenetically diverse reductive dehalogenase-homologous genes in deep subseafloor sedimentary metagenomes.</title>
        <authorList>
            <person name="Kawai M."/>
            <person name="Futagami T."/>
            <person name="Toyoda A."/>
            <person name="Takaki Y."/>
            <person name="Nishi S."/>
            <person name="Hori S."/>
            <person name="Arai W."/>
            <person name="Tsubouchi T."/>
            <person name="Morono Y."/>
            <person name="Uchiyama I."/>
            <person name="Ito T."/>
            <person name="Fujiyama A."/>
            <person name="Inagaki F."/>
            <person name="Takami H."/>
        </authorList>
    </citation>
    <scope>NUCLEOTIDE SEQUENCE</scope>
    <source>
        <strain evidence="1">Expedition CK06-06</strain>
    </source>
</reference>
<accession>X1E7L7</accession>
<proteinExistence type="predicted"/>
<name>X1E7L7_9ZZZZ</name>